<dbReference type="GO" id="GO:0005524">
    <property type="term" value="F:ATP binding"/>
    <property type="evidence" value="ECO:0007669"/>
    <property type="project" value="UniProtKB-KW"/>
</dbReference>
<keyword evidence="4" id="KW-0418">Kinase</keyword>
<proteinExistence type="inferred from homology"/>
<evidence type="ECO:0000313" key="6">
    <source>
        <dbReference type="EMBL" id="NZA38506.1"/>
    </source>
</evidence>
<dbReference type="AlphaFoldDB" id="A0A853JM11"/>
<dbReference type="InterPro" id="IPR011009">
    <property type="entry name" value="Kinase-like_dom_sf"/>
</dbReference>
<dbReference type="Proteomes" id="UP000586254">
    <property type="component" value="Unassembled WGS sequence"/>
</dbReference>
<evidence type="ECO:0000313" key="7">
    <source>
        <dbReference type="Proteomes" id="UP000586254"/>
    </source>
</evidence>
<name>A0A853JM11_9FIRM</name>
<dbReference type="PANTHER" id="PTHR34273">
    <property type="entry name" value="METHYLTHIORIBOSE KINASE"/>
    <property type="match status" value="1"/>
</dbReference>
<evidence type="ECO:0000256" key="5">
    <source>
        <dbReference type="ARBA" id="ARBA00022840"/>
    </source>
</evidence>
<comment type="caution">
    <text evidence="6">The sequence shown here is derived from an EMBL/GenBank/DDBJ whole genome shotgun (WGS) entry which is preliminary data.</text>
</comment>
<keyword evidence="3" id="KW-0547">Nucleotide-binding</keyword>
<dbReference type="GO" id="GO:0016301">
    <property type="term" value="F:kinase activity"/>
    <property type="evidence" value="ECO:0007669"/>
    <property type="project" value="UniProtKB-KW"/>
</dbReference>
<reference evidence="6 7" key="1">
    <citation type="submission" date="2020-07" db="EMBL/GenBank/DDBJ databases">
        <title>Organ Donor 1.</title>
        <authorList>
            <person name="Marsh A.J."/>
            <person name="Azcarate-Peril M.A."/>
        </authorList>
    </citation>
    <scope>NUCLEOTIDE SEQUENCE [LARGE SCALE GENOMIC DNA]</scope>
    <source>
        <strain evidence="6 7">AMC0717</strain>
    </source>
</reference>
<dbReference type="Gene3D" id="3.30.200.20">
    <property type="entry name" value="Phosphorylase Kinase, domain 1"/>
    <property type="match status" value="1"/>
</dbReference>
<evidence type="ECO:0000256" key="4">
    <source>
        <dbReference type="ARBA" id="ARBA00022777"/>
    </source>
</evidence>
<protein>
    <submittedName>
        <fullName evidence="6">Uncharacterized protein</fullName>
    </submittedName>
</protein>
<evidence type="ECO:0000256" key="1">
    <source>
        <dbReference type="ARBA" id="ARBA00010165"/>
    </source>
</evidence>
<keyword evidence="5" id="KW-0067">ATP-binding</keyword>
<organism evidence="6 7">
    <name type="scientific">Eubacterium callanderi</name>
    <dbReference type="NCBI Taxonomy" id="53442"/>
    <lineage>
        <taxon>Bacteria</taxon>
        <taxon>Bacillati</taxon>
        <taxon>Bacillota</taxon>
        <taxon>Clostridia</taxon>
        <taxon>Eubacteriales</taxon>
        <taxon>Eubacteriaceae</taxon>
        <taxon>Eubacterium</taxon>
    </lineage>
</organism>
<evidence type="ECO:0000256" key="2">
    <source>
        <dbReference type="ARBA" id="ARBA00022679"/>
    </source>
</evidence>
<dbReference type="PANTHER" id="PTHR34273:SF2">
    <property type="entry name" value="METHYLTHIORIBOSE KINASE"/>
    <property type="match status" value="1"/>
</dbReference>
<evidence type="ECO:0000256" key="3">
    <source>
        <dbReference type="ARBA" id="ARBA00022741"/>
    </source>
</evidence>
<keyword evidence="2" id="KW-0808">Transferase</keyword>
<dbReference type="EMBL" id="JACCKS010000010">
    <property type="protein sequence ID" value="NZA38506.1"/>
    <property type="molecule type" value="Genomic_DNA"/>
</dbReference>
<dbReference type="SUPFAM" id="SSF56112">
    <property type="entry name" value="Protein kinase-like (PK-like)"/>
    <property type="match status" value="1"/>
</dbReference>
<dbReference type="RefSeq" id="WP_180493425.1">
    <property type="nucleotide sequence ID" value="NZ_JACCKS010000010.1"/>
</dbReference>
<sequence>MSQKAIPYWSDDYLTEDQVAAYLKDKDLYPQDAELVVEDLHAIKESIDGYVNLIYHIYDQNGKSMVLKQIVGEPRSKLDEAAGSKNSKYMHDWSLDIGRLRSEISVLIFWDSVYPGICPKIYLFDEPRGIIVMEDLTDHSLLRYEHCRMKEHPEFPEKIGRFMARNLFYSSDLHLTRYKKQELEKFFENPEYTALDFFLFADCTIVSDNRYMPEATWPLRRPSSKTKKFRA</sequence>
<gene>
    <name evidence="6" type="ORF">H0N91_10240</name>
</gene>
<dbReference type="Gene3D" id="3.90.1200.10">
    <property type="match status" value="1"/>
</dbReference>
<accession>A0A853JM11</accession>
<comment type="similarity">
    <text evidence="1">Belongs to the methylthioribose kinase family.</text>
</comment>